<evidence type="ECO:0000313" key="2">
    <source>
        <dbReference type="Proteomes" id="UP000237105"/>
    </source>
</evidence>
<dbReference type="EMBL" id="JXTB01000713">
    <property type="protein sequence ID" value="PON33662.1"/>
    <property type="molecule type" value="Genomic_DNA"/>
</dbReference>
<dbReference type="Proteomes" id="UP000237105">
    <property type="component" value="Unassembled WGS sequence"/>
</dbReference>
<name>A0A2P5AAT8_PARAD</name>
<dbReference type="AlphaFoldDB" id="A0A2P5AAT8"/>
<keyword evidence="2" id="KW-1185">Reference proteome</keyword>
<sequence length="150" mass="16523">MFDHGGKPIYRFEISLIKFQATCIRGSKRTGAWSSSQRERSKVVNDKDEVLVVSPANLFDLRIFGASEVVEVGLKGPPSPKFLTICIPPRRLGVGRVCRVCPLLLGDFQGVFWEFTRCSGKDGVSWMVGPVAHVGNQWMVAAASNREATP</sequence>
<reference evidence="2" key="1">
    <citation type="submission" date="2016-06" db="EMBL/GenBank/DDBJ databases">
        <title>Parallel loss of symbiosis genes in relatives of nitrogen-fixing non-legume Parasponia.</title>
        <authorList>
            <person name="Van Velzen R."/>
            <person name="Holmer R."/>
            <person name="Bu F."/>
            <person name="Rutten L."/>
            <person name="Van Zeijl A."/>
            <person name="Liu W."/>
            <person name="Santuari L."/>
            <person name="Cao Q."/>
            <person name="Sharma T."/>
            <person name="Shen D."/>
            <person name="Roswanjaya Y."/>
            <person name="Wardhani T."/>
            <person name="Kalhor M.S."/>
            <person name="Jansen J."/>
            <person name="Van den Hoogen J."/>
            <person name="Gungor B."/>
            <person name="Hartog M."/>
            <person name="Hontelez J."/>
            <person name="Verver J."/>
            <person name="Yang W.-C."/>
            <person name="Schijlen E."/>
            <person name="Repin R."/>
            <person name="Schilthuizen M."/>
            <person name="Schranz E."/>
            <person name="Heidstra R."/>
            <person name="Miyata K."/>
            <person name="Fedorova E."/>
            <person name="Kohlen W."/>
            <person name="Bisseling T."/>
            <person name="Smit S."/>
            <person name="Geurts R."/>
        </authorList>
    </citation>
    <scope>NUCLEOTIDE SEQUENCE [LARGE SCALE GENOMIC DNA]</scope>
    <source>
        <strain evidence="2">cv. WU1-14</strain>
    </source>
</reference>
<protein>
    <submittedName>
        <fullName evidence="1">Uncharacterized protein</fullName>
    </submittedName>
</protein>
<proteinExistence type="predicted"/>
<gene>
    <name evidence="1" type="ORF">PanWU01x14_350980</name>
</gene>
<evidence type="ECO:0000313" key="1">
    <source>
        <dbReference type="EMBL" id="PON33662.1"/>
    </source>
</evidence>
<accession>A0A2P5AAT8</accession>
<organism evidence="1 2">
    <name type="scientific">Parasponia andersonii</name>
    <name type="common">Sponia andersonii</name>
    <dbReference type="NCBI Taxonomy" id="3476"/>
    <lineage>
        <taxon>Eukaryota</taxon>
        <taxon>Viridiplantae</taxon>
        <taxon>Streptophyta</taxon>
        <taxon>Embryophyta</taxon>
        <taxon>Tracheophyta</taxon>
        <taxon>Spermatophyta</taxon>
        <taxon>Magnoliopsida</taxon>
        <taxon>eudicotyledons</taxon>
        <taxon>Gunneridae</taxon>
        <taxon>Pentapetalae</taxon>
        <taxon>rosids</taxon>
        <taxon>fabids</taxon>
        <taxon>Rosales</taxon>
        <taxon>Cannabaceae</taxon>
        <taxon>Parasponia</taxon>
    </lineage>
</organism>
<comment type="caution">
    <text evidence="1">The sequence shown here is derived from an EMBL/GenBank/DDBJ whole genome shotgun (WGS) entry which is preliminary data.</text>
</comment>